<reference evidence="2 3" key="1">
    <citation type="submission" date="2023-03" db="EMBL/GenBank/DDBJ databases">
        <authorList>
            <person name="Pearce D."/>
        </authorList>
    </citation>
    <scope>NUCLEOTIDE SEQUENCE [LARGE SCALE GENOMIC DNA]</scope>
    <source>
        <strain evidence="2">Msz</strain>
    </source>
</reference>
<keyword evidence="3" id="KW-1185">Reference proteome</keyword>
<sequence length="251" mass="28060">MAERTPHTISRPVVDRTIKIQSEQALRVVRRVFRPLVRSLYAIDVILRIIGEEAGIDAVEEAVSKMFSDCARDLEREKARMEKLCTDNGVTEKPRYTHPMDFTAHIVLPQVAQFVALIQMLDELMITLDALWLTGVLNNKQCGQAHYQWQQRLLRLGRRIITIERRAHRAAYEKGHGEEVKAVRESSGLAAEPEAIPDLEGSNSPSDDSDPSSAETESDIGEPNTESLDAEFPEGSTTTPATSGWRRLAGL</sequence>
<evidence type="ECO:0000313" key="3">
    <source>
        <dbReference type="Proteomes" id="UP001162030"/>
    </source>
</evidence>
<dbReference type="EMBL" id="OX458333">
    <property type="protein sequence ID" value="CAI8769178.1"/>
    <property type="molecule type" value="Genomic_DNA"/>
</dbReference>
<dbReference type="Proteomes" id="UP001162030">
    <property type="component" value="Chromosome"/>
</dbReference>
<feature type="region of interest" description="Disordered" evidence="1">
    <location>
        <begin position="172"/>
        <end position="251"/>
    </location>
</feature>
<organism evidence="2 3">
    <name type="scientific">Methylocaldum szegediense</name>
    <dbReference type="NCBI Taxonomy" id="73780"/>
    <lineage>
        <taxon>Bacteria</taxon>
        <taxon>Pseudomonadati</taxon>
        <taxon>Pseudomonadota</taxon>
        <taxon>Gammaproteobacteria</taxon>
        <taxon>Methylococcales</taxon>
        <taxon>Methylococcaceae</taxon>
        <taxon>Methylocaldum</taxon>
    </lineage>
</organism>
<name>A0ABM9HYD8_9GAMM</name>
<protein>
    <submittedName>
        <fullName evidence="2">Uncharacterized protein</fullName>
    </submittedName>
</protein>
<dbReference type="RefSeq" id="WP_235726715.1">
    <property type="nucleotide sequence ID" value="NZ_OX458333.1"/>
</dbReference>
<accession>A0ABM9HYD8</accession>
<feature type="compositionally biased region" description="Basic and acidic residues" evidence="1">
    <location>
        <begin position="172"/>
        <end position="184"/>
    </location>
</feature>
<gene>
    <name evidence="2" type="ORF">MSZNOR_0997</name>
</gene>
<proteinExistence type="predicted"/>
<evidence type="ECO:0000313" key="2">
    <source>
        <dbReference type="EMBL" id="CAI8769178.1"/>
    </source>
</evidence>
<evidence type="ECO:0000256" key="1">
    <source>
        <dbReference type="SAM" id="MobiDB-lite"/>
    </source>
</evidence>